<reference evidence="1 2" key="1">
    <citation type="journal article" date="2013" name="Genome Announc.">
        <title>Draft Genome Sequence of Indibacter alkaliphilus Strain LW1T, Isolated from Lonar Lake, a Haloalkaline Lake in the Buldana District of Maharashtra, India.</title>
        <authorList>
            <person name="Singh A."/>
            <person name="Kumar Jangir P."/>
            <person name="Sharma R."/>
            <person name="Singh A."/>
            <person name="Kumar Pinnaka A."/>
            <person name="Shivaji S."/>
        </authorList>
    </citation>
    <scope>NUCLEOTIDE SEQUENCE [LARGE SCALE GENOMIC DNA]</scope>
    <source>
        <strain evidence="2">CCUG 57479 / KCTC 22604 / LW1</strain>
    </source>
</reference>
<dbReference type="Proteomes" id="UP000006073">
    <property type="component" value="Unassembled WGS sequence"/>
</dbReference>
<proteinExistence type="predicted"/>
<protein>
    <recommendedName>
        <fullName evidence="3">DUF4221 domain-containing protein</fullName>
    </recommendedName>
</protein>
<evidence type="ECO:0000313" key="2">
    <source>
        <dbReference type="Proteomes" id="UP000006073"/>
    </source>
</evidence>
<dbReference type="EMBL" id="ALWO02000040">
    <property type="protein sequence ID" value="EOZ95214.1"/>
    <property type="molecule type" value="Genomic_DNA"/>
</dbReference>
<evidence type="ECO:0008006" key="3">
    <source>
        <dbReference type="Google" id="ProtNLM"/>
    </source>
</evidence>
<organism evidence="1 2">
    <name type="scientific">Indibacter alkaliphilus (strain CCUG 57479 / KCTC 22604 / LW1)</name>
    <dbReference type="NCBI Taxonomy" id="1189612"/>
    <lineage>
        <taxon>Bacteria</taxon>
        <taxon>Pseudomonadati</taxon>
        <taxon>Bacteroidota</taxon>
        <taxon>Cytophagia</taxon>
        <taxon>Cytophagales</taxon>
        <taxon>Cyclobacteriaceae</taxon>
    </lineage>
</organism>
<dbReference type="AlphaFoldDB" id="S2D8G9"/>
<comment type="caution">
    <text evidence="1">The sequence shown here is derived from an EMBL/GenBank/DDBJ whole genome shotgun (WGS) entry which is preliminary data.</text>
</comment>
<sequence length="331" mass="39054">MLYPQYVFDGTTEKLLTLNYSLNRLDFYNLEEGYLENSIYYDPNLDYRKISGYSFFNEDSIFLINEFNELFLTNSEGEIRIKTNLKSADVPGKPHIVPGHLDLVVSGNHLEIANYFIAQKGSSSIIRIQNWNDETIEPICPIEDEYVEGFHGIFEYLYWSYQQVGQCYYVNWPTSNSVYKYDRNWKFEKKINLEGKGQKKNRMILKKGLSQDDLKQKPSISEMMDISSNYTSNFVFVNLLYNPYKEEFYRIVGYPIFNGVIDIFQTGLENLKRNYSVMVFDKAFKFKDEYAIPYDQYLIKYGAYFVTKDGLAIQRENADHDDIAVFEVYQF</sequence>
<name>S2D8G9_INDAL</name>
<keyword evidence="2" id="KW-1185">Reference proteome</keyword>
<evidence type="ECO:0000313" key="1">
    <source>
        <dbReference type="EMBL" id="EOZ95214.1"/>
    </source>
</evidence>
<accession>S2D8G9</accession>
<gene>
    <name evidence="1" type="ORF">A33Q_3419</name>
</gene>